<evidence type="ECO:0000313" key="5">
    <source>
        <dbReference type="Proteomes" id="UP001521785"/>
    </source>
</evidence>
<dbReference type="SMART" id="SM00320">
    <property type="entry name" value="WD40"/>
    <property type="match status" value="5"/>
</dbReference>
<dbReference type="InterPro" id="IPR054471">
    <property type="entry name" value="GPIID_WHD"/>
</dbReference>
<keyword evidence="1" id="KW-0677">Repeat</keyword>
<protein>
    <recommendedName>
        <fullName evidence="6">NACHT domain-containing protein</fullName>
    </recommendedName>
</protein>
<comment type="caution">
    <text evidence="4">The sequence shown here is derived from an EMBL/GenBank/DDBJ whole genome shotgun (WGS) entry which is preliminary data.</text>
</comment>
<evidence type="ECO:0000259" key="3">
    <source>
        <dbReference type="Pfam" id="PF24883"/>
    </source>
</evidence>
<reference evidence="4 5" key="1">
    <citation type="submission" date="2024-02" db="EMBL/GenBank/DDBJ databases">
        <title>De novo assembly and annotation of 12 fungi associated with fruit tree decline syndrome in Ontario, Canada.</title>
        <authorList>
            <person name="Sulman M."/>
            <person name="Ellouze W."/>
            <person name="Ilyukhin E."/>
        </authorList>
    </citation>
    <scope>NUCLEOTIDE SEQUENCE [LARGE SCALE GENOMIC DNA]</scope>
    <source>
        <strain evidence="4 5">M42-189</strain>
    </source>
</reference>
<evidence type="ECO:0000256" key="1">
    <source>
        <dbReference type="ARBA" id="ARBA00022737"/>
    </source>
</evidence>
<evidence type="ECO:0000313" key="4">
    <source>
        <dbReference type="EMBL" id="KAL1595199.1"/>
    </source>
</evidence>
<dbReference type="InterPro" id="IPR056884">
    <property type="entry name" value="NPHP3-like_N"/>
</dbReference>
<dbReference type="SUPFAM" id="SSF52540">
    <property type="entry name" value="P-loop containing nucleoside triphosphate hydrolases"/>
    <property type="match status" value="2"/>
</dbReference>
<evidence type="ECO:0000259" key="2">
    <source>
        <dbReference type="Pfam" id="PF22939"/>
    </source>
</evidence>
<gene>
    <name evidence="4" type="ORF">SLS60_009887</name>
</gene>
<dbReference type="InterPro" id="IPR015943">
    <property type="entry name" value="WD40/YVTN_repeat-like_dom_sf"/>
</dbReference>
<feature type="domain" description="Nephrocystin 3-like N-terminal" evidence="3">
    <location>
        <begin position="297"/>
        <end position="472"/>
    </location>
</feature>
<feature type="domain" description="Nephrocystin 3-like N-terminal" evidence="3">
    <location>
        <begin position="673"/>
        <end position="837"/>
    </location>
</feature>
<dbReference type="PANTHER" id="PTHR10039">
    <property type="entry name" value="AMELOGENIN"/>
    <property type="match status" value="1"/>
</dbReference>
<feature type="domain" description="GPI inositol-deacylase winged helix" evidence="2">
    <location>
        <begin position="940"/>
        <end position="1030"/>
    </location>
</feature>
<accession>A0ABR3QTI1</accession>
<dbReference type="Gene3D" id="2.130.10.10">
    <property type="entry name" value="YVTN repeat-like/Quinoprotein amine dehydrogenase"/>
    <property type="match status" value="2"/>
</dbReference>
<dbReference type="Proteomes" id="UP001521785">
    <property type="component" value="Unassembled WGS sequence"/>
</dbReference>
<dbReference type="Gene3D" id="3.40.50.300">
    <property type="entry name" value="P-loop containing nucleotide triphosphate hydrolases"/>
    <property type="match status" value="2"/>
</dbReference>
<dbReference type="PANTHER" id="PTHR10039:SF16">
    <property type="entry name" value="GPI INOSITOL-DEACYLASE"/>
    <property type="match status" value="1"/>
</dbReference>
<keyword evidence="5" id="KW-1185">Reference proteome</keyword>
<dbReference type="InterPro" id="IPR001680">
    <property type="entry name" value="WD40_rpt"/>
</dbReference>
<dbReference type="Pfam" id="PF24883">
    <property type="entry name" value="NPHP3_N"/>
    <property type="match status" value="2"/>
</dbReference>
<organism evidence="4 5">
    <name type="scientific">Paraconiothyrium brasiliense</name>
    <dbReference type="NCBI Taxonomy" id="300254"/>
    <lineage>
        <taxon>Eukaryota</taxon>
        <taxon>Fungi</taxon>
        <taxon>Dikarya</taxon>
        <taxon>Ascomycota</taxon>
        <taxon>Pezizomycotina</taxon>
        <taxon>Dothideomycetes</taxon>
        <taxon>Pleosporomycetidae</taxon>
        <taxon>Pleosporales</taxon>
        <taxon>Massarineae</taxon>
        <taxon>Didymosphaeriaceae</taxon>
        <taxon>Paraconiothyrium</taxon>
    </lineage>
</organism>
<dbReference type="EMBL" id="JAKJXO020000016">
    <property type="protein sequence ID" value="KAL1595199.1"/>
    <property type="molecule type" value="Genomic_DNA"/>
</dbReference>
<dbReference type="SUPFAM" id="SSF50978">
    <property type="entry name" value="WD40 repeat-like"/>
    <property type="match status" value="2"/>
</dbReference>
<dbReference type="InterPro" id="IPR036322">
    <property type="entry name" value="WD40_repeat_dom_sf"/>
</dbReference>
<name>A0ABR3QTI1_9PLEO</name>
<dbReference type="Pfam" id="PF22939">
    <property type="entry name" value="WHD_GPIID"/>
    <property type="match status" value="1"/>
</dbReference>
<evidence type="ECO:0008006" key="6">
    <source>
        <dbReference type="Google" id="ProtNLM"/>
    </source>
</evidence>
<sequence>MDPFSALSVATSVIQFLDFATKIVHGTRQIYQTGTGAAAENADIELCASELHNLCTRLETSNLPHPRSADDDALCRIANRCVSISKELSSLLEKIKGKNPDSKWQCMISAVKTQLKKNERDDILARLSQCRAQLDSQLSRLAQLDNKDFQERIILSLRSNDQVLENLMTHIRKLRSNVSISSVSKHAEKQLRQIFTLPETTQTLINSRRIINLLEFEDMHERFDDISEAHSGTFAWALDAQSIHSFGIERHLGDYAQEVPDFNRQLAPSSGTHTSSTTEDETLELRDDLMTTNEYHKLSNWLQNGTGVFHITGTPGSGKSVLMKFLWDQPRTTLYCATWAGPRKLVAAKYFFWTQGTKKQKTIGGLCRTLLHDILDQCVELAPKALPELWKQAASTPWQVELKYQLRRDFVCRALTQLLCDPAISHTHCFVLFIDGLNELEEQNSDFEDLIRLIFQWVQFGPKHVKLCVSSRPLHEFLRAFPEDQRLFLHHHTRRDHHLILLDRIEALNSAETRSLPNQQLLHIETSKVELSKFTNRITRLCSGDFRKLSWVLKRVRQIMHAELDLISTTERLRSPITHDIDRFKETLDSIESAFSHLDFEDWPNPTFGSSITHSLLDTGKIIARDSSPAWASSSDREESLRLKQVQEIDTYLDIPGSLEDDLFAAKDARMKGTCEWFTSKLSYSDWLDFSSKAPRLLWVTGKPAAGKSTLAGHVIDELHNNGERCSFFFFKHANPSKALVSTCLRSLASQMASQQASVREKLWKVLQETAGPVSENNNERLLWHKLFLNTIFKAGLHKHFWVIDGLDECGNAVNAFKTLLSELDGIIPVRILVFSRDTQTIRTAFAELGSQHYRHEMMSTMDTLSDISAFVEARSKTLISMNDETRVTLVQKVIAKSEGSFLWTSLVLKELSHTYSEDEINQVLDEIPRDMDPLYRRTLDMMSRSAGSKHIAKSIITWTTCAKRPLKLNELEGALKFTGYDGISDLEAMIQATCGQLVMVDRFSNVQLVHETAREFLLNENLDSEFAVRRGAAHTQLAKACLGYLTSDEMKRPRLIRRLDVSTSTKKRIPFSNYACFHFSSHLVLADSSSTEIIEPLNEFLGANVLTWIEVVARTRNLSSLIQASKHLKEYLTLCTAPGDLHMIQTWSTDLIRISARFADTLVTCPPAIFALIPPLCPKNSAIHKSVQQGRGLNILGFSDTEWGNRLTCVDFRSPTTSLCHGHEYFAVGLSYGAIMLYHAGTGQEYKTLHHGEAVNLLYFLNKSGLMASCGPKTIRVWDIASGEARYTFQAPQRCVAFAYNDGILIAACDKNYLASWNLNDEGCRQLDRLWHAGEAFADSQMRRPPSAVCISLEHKMLAIASPGRPIILWSVDDDDYYGTCGKKLANGETSKHLVTALVFNPNPALELLAVSYLDGELVLLDPFNDETLETVRANCPKLAASPDGRLIAGAAGAGTIDVYGFESLNLIYRVKSSNLYVKQVEFSRDSLHFVDIRGSQCNVWEPAALRRASIVWDRNDTPASFIESHGLNPKAKVTALVLLTGQKHIVCGKHDGSVALYDVASASETTQLYRHKSKVHLLASWKPNGAIISVDESNSVIAWSMPAVTKGAPVQDTPGEEIFSFRLDSRNTITQLLPSVDNERFIISTRDSDHLWSFHPVEETTILRHDTSSVRRWAQHPERADIVLHTDGSSVQIYKWNDLSLVSSISLSIEMTGYQMKHIVPYKIGRNHKLLLEMSELHGGADTRGVYLLDLTETTSASQSKTTTAGAREFPICTSRAQFPPSVVSLMLHIIGISITQKLIFLDRQSWVCSIALEEKAGKPVQYARHFYVPFDWFSGSRGIVVMISERNVIFARNDGIVVISGGFDFTQTVTMPIQ</sequence>
<proteinExistence type="predicted"/>
<dbReference type="InterPro" id="IPR027417">
    <property type="entry name" value="P-loop_NTPase"/>
</dbReference>